<feature type="region of interest" description="Disordered" evidence="2">
    <location>
        <begin position="121"/>
        <end position="151"/>
    </location>
</feature>
<protein>
    <recommendedName>
        <fullName evidence="4">Yeast cell wall synthesis Kre9/Knh1-like N-terminal domain-containing protein</fullName>
    </recommendedName>
</protein>
<feature type="chain" id="PRO_5042196972" description="Yeast cell wall synthesis Kre9/Knh1-like N-terminal domain-containing protein" evidence="3">
    <location>
        <begin position="21"/>
        <end position="174"/>
    </location>
</feature>
<dbReference type="AlphaFoldDB" id="A0AAD9I8H4"/>
<evidence type="ECO:0000256" key="1">
    <source>
        <dbReference type="ARBA" id="ARBA00022729"/>
    </source>
</evidence>
<dbReference type="EMBL" id="JAQQPM010000006">
    <property type="protein sequence ID" value="KAK2073103.1"/>
    <property type="molecule type" value="Genomic_DNA"/>
</dbReference>
<evidence type="ECO:0000256" key="2">
    <source>
        <dbReference type="SAM" id="MobiDB-lite"/>
    </source>
</evidence>
<organism evidence="5 6">
    <name type="scientific">Phyllachora maydis</name>
    <dbReference type="NCBI Taxonomy" id="1825666"/>
    <lineage>
        <taxon>Eukaryota</taxon>
        <taxon>Fungi</taxon>
        <taxon>Dikarya</taxon>
        <taxon>Ascomycota</taxon>
        <taxon>Pezizomycotina</taxon>
        <taxon>Sordariomycetes</taxon>
        <taxon>Sordariomycetidae</taxon>
        <taxon>Phyllachorales</taxon>
        <taxon>Phyllachoraceae</taxon>
        <taxon>Phyllachora</taxon>
    </lineage>
</organism>
<evidence type="ECO:0000259" key="4">
    <source>
        <dbReference type="Pfam" id="PF10342"/>
    </source>
</evidence>
<dbReference type="InterPro" id="IPR018466">
    <property type="entry name" value="Kre9/Knh1-like_N"/>
</dbReference>
<feature type="compositionally biased region" description="Polar residues" evidence="2">
    <location>
        <begin position="133"/>
        <end position="151"/>
    </location>
</feature>
<keyword evidence="6" id="KW-1185">Reference proteome</keyword>
<evidence type="ECO:0000313" key="6">
    <source>
        <dbReference type="Proteomes" id="UP001217918"/>
    </source>
</evidence>
<proteinExistence type="predicted"/>
<gene>
    <name evidence="5" type="ORF">P8C59_007410</name>
</gene>
<accession>A0AAD9I8H4</accession>
<evidence type="ECO:0000256" key="3">
    <source>
        <dbReference type="SAM" id="SignalP"/>
    </source>
</evidence>
<comment type="caution">
    <text evidence="5">The sequence shown here is derived from an EMBL/GenBank/DDBJ whole genome shotgun (WGS) entry which is preliminary data.</text>
</comment>
<feature type="domain" description="Yeast cell wall synthesis Kre9/Knh1-like N-terminal" evidence="4">
    <location>
        <begin position="29"/>
        <end position="101"/>
    </location>
</feature>
<name>A0AAD9I8H4_9PEZI</name>
<keyword evidence="1 3" id="KW-0732">Signal</keyword>
<reference evidence="5" key="1">
    <citation type="journal article" date="2023" name="Mol. Plant Microbe Interact.">
        <title>Elucidating the Obligate Nature and Biological Capacity of an Invasive Fungal Corn Pathogen.</title>
        <authorList>
            <person name="MacCready J.S."/>
            <person name="Roggenkamp E.M."/>
            <person name="Gdanetz K."/>
            <person name="Chilvers M.I."/>
        </authorList>
    </citation>
    <scope>NUCLEOTIDE SEQUENCE</scope>
    <source>
        <strain evidence="5">PM02</strain>
    </source>
</reference>
<sequence length="174" mass="17876">MKLTLAAAVTGLAVIVDAKASFTNLVFTLQAGVPFNLTWSGGSAPYQIALDNGPANNLKDFQSLTTTSSMHYVYTPPPSLPSNSYTFKITDASGEPNYSQQWDYQGLSMSLTALNSNSTATTSSGASGASKVATKTDSAGASSTSPITNTNAGERVASPVAFLVVAAAGLVFFS</sequence>
<feature type="compositionally biased region" description="Low complexity" evidence="2">
    <location>
        <begin position="121"/>
        <end position="130"/>
    </location>
</feature>
<dbReference type="Proteomes" id="UP001217918">
    <property type="component" value="Unassembled WGS sequence"/>
</dbReference>
<feature type="signal peptide" evidence="3">
    <location>
        <begin position="1"/>
        <end position="20"/>
    </location>
</feature>
<evidence type="ECO:0000313" key="5">
    <source>
        <dbReference type="EMBL" id="KAK2073103.1"/>
    </source>
</evidence>
<dbReference type="Pfam" id="PF10342">
    <property type="entry name" value="Kre9_KNH"/>
    <property type="match status" value="1"/>
</dbReference>